<evidence type="ECO:0000313" key="1">
    <source>
        <dbReference type="WBParaSite" id="MCU_003757-RA"/>
    </source>
</evidence>
<dbReference type="AlphaFoldDB" id="A0A5K3EWW4"/>
<dbReference type="WBParaSite" id="MCU_003757-RA">
    <property type="protein sequence ID" value="MCU_003757-RA"/>
    <property type="gene ID" value="MCU_003757"/>
</dbReference>
<proteinExistence type="predicted"/>
<accession>A0A5K3EWW4</accession>
<sequence>MPSRHWLLVGACAYWLDDSLVPRACDHWCTLIIAVSRVNFASLTTLRRSLMSLF</sequence>
<organism evidence="1">
    <name type="scientific">Mesocestoides corti</name>
    <name type="common">Flatworm</name>
    <dbReference type="NCBI Taxonomy" id="53468"/>
    <lineage>
        <taxon>Eukaryota</taxon>
        <taxon>Metazoa</taxon>
        <taxon>Spiralia</taxon>
        <taxon>Lophotrochozoa</taxon>
        <taxon>Platyhelminthes</taxon>
        <taxon>Cestoda</taxon>
        <taxon>Eucestoda</taxon>
        <taxon>Cyclophyllidea</taxon>
        <taxon>Mesocestoididae</taxon>
        <taxon>Mesocestoides</taxon>
    </lineage>
</organism>
<name>A0A5K3EWW4_MESCO</name>
<reference evidence="1" key="1">
    <citation type="submission" date="2019-11" db="UniProtKB">
        <authorList>
            <consortium name="WormBaseParasite"/>
        </authorList>
    </citation>
    <scope>IDENTIFICATION</scope>
</reference>
<protein>
    <submittedName>
        <fullName evidence="1">Secreted protein</fullName>
    </submittedName>
</protein>